<evidence type="ECO:0008006" key="3">
    <source>
        <dbReference type="Google" id="ProtNLM"/>
    </source>
</evidence>
<keyword evidence="2" id="KW-1185">Reference proteome</keyword>
<dbReference type="SUPFAM" id="SSF53448">
    <property type="entry name" value="Nucleotide-diphospho-sugar transferases"/>
    <property type="match status" value="1"/>
</dbReference>
<accession>A0A265UQX4</accession>
<dbReference type="Proteomes" id="UP000216840">
    <property type="component" value="Unassembled WGS sequence"/>
</dbReference>
<dbReference type="EMBL" id="NGJN01000006">
    <property type="protein sequence ID" value="OZV67632.1"/>
    <property type="molecule type" value="Genomic_DNA"/>
</dbReference>
<proteinExistence type="predicted"/>
<sequence>MLTFIIPVKSQQVSSDWPKFCQLFERTLGSVFNQTDKNYKVVAVCHEIPEIRFKHENLFFVQADFEPPIPRDSESQESLNKRRELDKGKKIELGVEYAQRQFNTDYVMTVDSDDYISKGISAYVNENNGNLPGWYIKNGYIHFEGKNFLFKTYKFSYLCGSSVIVKPELIKYFIGVDSKLYFDHRLKVLGQNISLSELPFSGGIYSMANGENHLMSLTNIKKFNNHNGWMSSEGLRRIYNKFRNYSFRFITPSIRDEFNFY</sequence>
<comment type="caution">
    <text evidence="1">The sequence shown here is derived from an EMBL/GenBank/DDBJ whole genome shotgun (WGS) entry which is preliminary data.</text>
</comment>
<dbReference type="AlphaFoldDB" id="A0A265UQX4"/>
<protein>
    <recommendedName>
        <fullName evidence="3">Glycosyltransferase 2-like domain-containing protein</fullName>
    </recommendedName>
</protein>
<reference evidence="1 2" key="1">
    <citation type="submission" date="2017-05" db="EMBL/GenBank/DDBJ databases">
        <title>The draft genome sequence of Idiomarina salinarum WNB302.</title>
        <authorList>
            <person name="Sun Y."/>
            <person name="Chen B."/>
            <person name="Du Z."/>
        </authorList>
    </citation>
    <scope>NUCLEOTIDE SEQUENCE [LARGE SCALE GENOMIC DNA]</scope>
    <source>
        <strain evidence="1 2">WNB302</strain>
    </source>
</reference>
<evidence type="ECO:0000313" key="2">
    <source>
        <dbReference type="Proteomes" id="UP000216840"/>
    </source>
</evidence>
<dbReference type="OrthoDB" id="747531at2"/>
<evidence type="ECO:0000313" key="1">
    <source>
        <dbReference type="EMBL" id="OZV67632.1"/>
    </source>
</evidence>
<name>A0A265UQX4_9FLAO</name>
<dbReference type="InterPro" id="IPR029044">
    <property type="entry name" value="Nucleotide-diphossugar_trans"/>
</dbReference>
<dbReference type="RefSeq" id="WP_094968926.1">
    <property type="nucleotide sequence ID" value="NZ_NGJN01000006.1"/>
</dbReference>
<organism evidence="1 2">
    <name type="scientific">Winogradskyella aurantia</name>
    <dbReference type="NCBI Taxonomy" id="1915063"/>
    <lineage>
        <taxon>Bacteria</taxon>
        <taxon>Pseudomonadati</taxon>
        <taxon>Bacteroidota</taxon>
        <taxon>Flavobacteriia</taxon>
        <taxon>Flavobacteriales</taxon>
        <taxon>Flavobacteriaceae</taxon>
        <taxon>Winogradskyella</taxon>
    </lineage>
</organism>
<gene>
    <name evidence="1" type="ORF">CA834_11840</name>
</gene>